<proteinExistence type="predicted"/>
<keyword evidence="2" id="KW-1185">Reference proteome</keyword>
<dbReference type="EMBL" id="LXQA010698599">
    <property type="protein sequence ID" value="MCI66610.1"/>
    <property type="molecule type" value="Genomic_DNA"/>
</dbReference>
<comment type="caution">
    <text evidence="1">The sequence shown here is derived from an EMBL/GenBank/DDBJ whole genome shotgun (WGS) entry which is preliminary data.</text>
</comment>
<evidence type="ECO:0000313" key="2">
    <source>
        <dbReference type="Proteomes" id="UP000265520"/>
    </source>
</evidence>
<feature type="non-terminal residue" evidence="1">
    <location>
        <position position="1"/>
    </location>
</feature>
<name>A0A392U2B4_9FABA</name>
<feature type="non-terminal residue" evidence="1">
    <location>
        <position position="83"/>
    </location>
</feature>
<protein>
    <submittedName>
        <fullName evidence="1">Uncharacterized protein</fullName>
    </submittedName>
</protein>
<dbReference type="Proteomes" id="UP000265520">
    <property type="component" value="Unassembled WGS sequence"/>
</dbReference>
<sequence length="83" mass="9345">EGAHVNVGEAANVNAEVDELMDEIDRFEGGAIPGQQQQLNWPYTHSEHELATLLHNMDLNTYLRLPNLYYKQHSGGDVFGSYD</sequence>
<dbReference type="AlphaFoldDB" id="A0A392U2B4"/>
<reference evidence="1 2" key="1">
    <citation type="journal article" date="2018" name="Front. Plant Sci.">
        <title>Red Clover (Trifolium pratense) and Zigzag Clover (T. medium) - A Picture of Genomic Similarities and Differences.</title>
        <authorList>
            <person name="Dluhosova J."/>
            <person name="Istvanek J."/>
            <person name="Nedelnik J."/>
            <person name="Repkova J."/>
        </authorList>
    </citation>
    <scope>NUCLEOTIDE SEQUENCE [LARGE SCALE GENOMIC DNA]</scope>
    <source>
        <strain evidence="2">cv. 10/8</strain>
        <tissue evidence="1">Leaf</tissue>
    </source>
</reference>
<accession>A0A392U2B4</accession>
<organism evidence="1 2">
    <name type="scientific">Trifolium medium</name>
    <dbReference type="NCBI Taxonomy" id="97028"/>
    <lineage>
        <taxon>Eukaryota</taxon>
        <taxon>Viridiplantae</taxon>
        <taxon>Streptophyta</taxon>
        <taxon>Embryophyta</taxon>
        <taxon>Tracheophyta</taxon>
        <taxon>Spermatophyta</taxon>
        <taxon>Magnoliopsida</taxon>
        <taxon>eudicotyledons</taxon>
        <taxon>Gunneridae</taxon>
        <taxon>Pentapetalae</taxon>
        <taxon>rosids</taxon>
        <taxon>fabids</taxon>
        <taxon>Fabales</taxon>
        <taxon>Fabaceae</taxon>
        <taxon>Papilionoideae</taxon>
        <taxon>50 kb inversion clade</taxon>
        <taxon>NPAAA clade</taxon>
        <taxon>Hologalegina</taxon>
        <taxon>IRL clade</taxon>
        <taxon>Trifolieae</taxon>
        <taxon>Trifolium</taxon>
    </lineage>
</organism>
<evidence type="ECO:0000313" key="1">
    <source>
        <dbReference type="EMBL" id="MCI66610.1"/>
    </source>
</evidence>